<keyword evidence="2" id="KW-1185">Reference proteome</keyword>
<organism evidence="1 2">
    <name type="scientific">Schistosoma margrebowiei</name>
    <dbReference type="NCBI Taxonomy" id="48269"/>
    <lineage>
        <taxon>Eukaryota</taxon>
        <taxon>Metazoa</taxon>
        <taxon>Spiralia</taxon>
        <taxon>Lophotrochozoa</taxon>
        <taxon>Platyhelminthes</taxon>
        <taxon>Trematoda</taxon>
        <taxon>Digenea</taxon>
        <taxon>Strigeidida</taxon>
        <taxon>Schistosomatoidea</taxon>
        <taxon>Schistosomatidae</taxon>
        <taxon>Schistosoma</taxon>
    </lineage>
</organism>
<name>A0A3P7YR67_9TREM</name>
<proteinExistence type="predicted"/>
<accession>A0A3P7YR67</accession>
<evidence type="ECO:0000313" key="1">
    <source>
        <dbReference type="EMBL" id="VDO74407.1"/>
    </source>
</evidence>
<dbReference type="AlphaFoldDB" id="A0A3P7YR67"/>
<reference evidence="1 2" key="1">
    <citation type="submission" date="2018-11" db="EMBL/GenBank/DDBJ databases">
        <authorList>
            <consortium name="Pathogen Informatics"/>
        </authorList>
    </citation>
    <scope>NUCLEOTIDE SEQUENCE [LARGE SCALE GENOMIC DNA]</scope>
    <source>
        <strain evidence="1 2">Zambia</strain>
    </source>
</reference>
<protein>
    <submittedName>
        <fullName evidence="1">Uncharacterized protein</fullName>
    </submittedName>
</protein>
<evidence type="ECO:0000313" key="2">
    <source>
        <dbReference type="Proteomes" id="UP000277204"/>
    </source>
</evidence>
<sequence length="51" mass="5803">MDNLSNNDSIFSIASNLNCLKSPDVLSYSVKLFKNFLNLYTGKIKFLRDTV</sequence>
<dbReference type="EMBL" id="UZAI01002753">
    <property type="protein sequence ID" value="VDO74407.1"/>
    <property type="molecule type" value="Genomic_DNA"/>
</dbReference>
<gene>
    <name evidence="1" type="ORF">SMRZ_LOCUS7043</name>
</gene>
<dbReference type="Proteomes" id="UP000277204">
    <property type="component" value="Unassembled WGS sequence"/>
</dbReference>